<feature type="disulfide bond" evidence="10">
    <location>
        <begin position="367"/>
        <end position="379"/>
    </location>
</feature>
<feature type="disulfide bond" evidence="10">
    <location>
        <begin position="557"/>
        <end position="572"/>
    </location>
</feature>
<keyword evidence="5" id="KW-1133">Transmembrane helix</keyword>
<feature type="domain" description="SEA" evidence="13">
    <location>
        <begin position="190"/>
        <end position="305"/>
    </location>
</feature>
<keyword evidence="6" id="KW-0472">Membrane</keyword>
<dbReference type="Pfam" id="PF00057">
    <property type="entry name" value="Ldl_recept_a"/>
    <property type="match status" value="11"/>
</dbReference>
<feature type="disulfide bond" evidence="10">
    <location>
        <begin position="343"/>
        <end position="358"/>
    </location>
</feature>
<feature type="non-terminal residue" evidence="14">
    <location>
        <position position="824"/>
    </location>
</feature>
<feature type="chain" id="PRO_5008585747" description="SEA domain-containing protein" evidence="12">
    <location>
        <begin position="23"/>
        <end position="824"/>
    </location>
</feature>
<comment type="subcellular location">
    <subcellularLocation>
        <location evidence="1">Membrane</location>
        <topology evidence="1">Single-pass membrane protein</topology>
    </subcellularLocation>
</comment>
<gene>
    <name evidence="14" type="ORF">g.51043</name>
</gene>
<feature type="disulfide bond" evidence="10">
    <location>
        <begin position="713"/>
        <end position="731"/>
    </location>
</feature>
<feature type="disulfide bond" evidence="10">
    <location>
        <begin position="801"/>
        <end position="816"/>
    </location>
</feature>
<feature type="disulfide bond" evidence="10">
    <location>
        <begin position="517"/>
        <end position="532"/>
    </location>
</feature>
<keyword evidence="3 12" id="KW-0732">Signal</keyword>
<dbReference type="EMBL" id="GECU01011877">
    <property type="protein sequence ID" value="JAS95829.1"/>
    <property type="molecule type" value="Transcribed_RNA"/>
</dbReference>
<evidence type="ECO:0000256" key="9">
    <source>
        <dbReference type="ARBA" id="ARBA00023180"/>
    </source>
</evidence>
<dbReference type="PROSITE" id="PS50068">
    <property type="entry name" value="LDLRA_2"/>
    <property type="match status" value="12"/>
</dbReference>
<accession>A0A1B6J9M1</accession>
<organism evidence="14">
    <name type="scientific">Homalodisca liturata</name>
    <dbReference type="NCBI Taxonomy" id="320908"/>
    <lineage>
        <taxon>Eukaryota</taxon>
        <taxon>Metazoa</taxon>
        <taxon>Ecdysozoa</taxon>
        <taxon>Arthropoda</taxon>
        <taxon>Hexapoda</taxon>
        <taxon>Insecta</taxon>
        <taxon>Pterygota</taxon>
        <taxon>Neoptera</taxon>
        <taxon>Paraneoptera</taxon>
        <taxon>Hemiptera</taxon>
        <taxon>Auchenorrhyncha</taxon>
        <taxon>Membracoidea</taxon>
        <taxon>Cicadellidae</taxon>
        <taxon>Cicadellinae</taxon>
        <taxon>Proconiini</taxon>
        <taxon>Homalodisca</taxon>
    </lineage>
</organism>
<evidence type="ECO:0000256" key="2">
    <source>
        <dbReference type="ARBA" id="ARBA00022692"/>
    </source>
</evidence>
<proteinExistence type="predicted"/>
<dbReference type="PANTHER" id="PTHR22722">
    <property type="entry name" value="LOW-DENSITY LIPOPROTEIN RECEPTOR-RELATED PROTEIN 2-RELATED"/>
    <property type="match status" value="1"/>
</dbReference>
<dbReference type="FunFam" id="4.10.400.10:FF:000065">
    <property type="entry name" value="Transmembrane protease serine 7"/>
    <property type="match status" value="1"/>
</dbReference>
<feature type="region of interest" description="Disordered" evidence="11">
    <location>
        <begin position="101"/>
        <end position="138"/>
    </location>
</feature>
<feature type="disulfide bond" evidence="10">
    <location>
        <begin position="473"/>
        <end position="488"/>
    </location>
</feature>
<evidence type="ECO:0000256" key="7">
    <source>
        <dbReference type="ARBA" id="ARBA00023157"/>
    </source>
</evidence>
<dbReference type="SMART" id="SM00192">
    <property type="entry name" value="LDLa"/>
    <property type="match status" value="12"/>
</dbReference>
<feature type="compositionally biased region" description="Basic and acidic residues" evidence="11">
    <location>
        <begin position="126"/>
        <end position="137"/>
    </location>
</feature>
<feature type="disulfide bond" evidence="10">
    <location>
        <begin position="685"/>
        <end position="700"/>
    </location>
</feature>
<feature type="disulfide bond" evidence="10">
    <location>
        <begin position="374"/>
        <end position="392"/>
    </location>
</feature>
<dbReference type="PROSITE" id="PS01209">
    <property type="entry name" value="LDLRA_1"/>
    <property type="match status" value="4"/>
</dbReference>
<name>A0A1B6J9M1_9HEMI</name>
<dbReference type="PROSITE" id="PS50024">
    <property type="entry name" value="SEA"/>
    <property type="match status" value="1"/>
</dbReference>
<evidence type="ECO:0000256" key="1">
    <source>
        <dbReference type="ARBA" id="ARBA00004167"/>
    </source>
</evidence>
<feature type="disulfide bond" evidence="10">
    <location>
        <begin position="763"/>
        <end position="778"/>
    </location>
</feature>
<dbReference type="InterPro" id="IPR036055">
    <property type="entry name" value="LDL_receptor-like_sf"/>
</dbReference>
<feature type="signal peptide" evidence="12">
    <location>
        <begin position="1"/>
        <end position="22"/>
    </location>
</feature>
<keyword evidence="9" id="KW-0325">Glycoprotein</keyword>
<feature type="disulfide bond" evidence="10">
    <location>
        <begin position="706"/>
        <end position="718"/>
    </location>
</feature>
<reference evidence="14" key="1">
    <citation type="submission" date="2015-11" db="EMBL/GenBank/DDBJ databases">
        <title>De novo transcriptome assembly of four potential Pierce s Disease insect vectors from Arizona vineyards.</title>
        <authorList>
            <person name="Tassone E.E."/>
        </authorList>
    </citation>
    <scope>NUCLEOTIDE SEQUENCE</scope>
</reference>
<feature type="disulfide bond" evidence="10">
    <location>
        <begin position="744"/>
        <end position="756"/>
    </location>
</feature>
<dbReference type="PRINTS" id="PR00261">
    <property type="entry name" value="LDLRECEPTOR"/>
</dbReference>
<feature type="compositionally biased region" description="Low complexity" evidence="11">
    <location>
        <begin position="163"/>
        <end position="179"/>
    </location>
</feature>
<sequence length="824" mass="93189">MAARGLVVLGCLAFILLFPTNAEFLNEDLVFEEPASPPRWRRETNTRTVYNQEINSLDSPLLQDSSYSDSESGLWNSAKRVLHRVRRGWFNWLDDSSKESTTTTIDSAAATSSKEFTSEPETSHTSFRETRSTDDFNRTTQQVEYLSSLVTDDDDFDIGGTSGDSSGDLGTDLGTGDFLPGIPSTSSPYQRVYHRVTISVHEPYRDELADRNSDSFKEFSDLFSQAVDDLLENDPRISGTQKSGVINIERNDDIPWMLVVLDISSEGFNKPEEVEHVLRDHVEKYRRIGSYAVSPDHFDFRNFGPREEPVYPEYPERTRECAPGEIQCLTFSGDQCLGMEARCNRTVECQDRSDEEGCPRNLFVKECGEEEFMCDLTRCIPLSQMCDGVYQCIDKLDEENCPDIPKVCTSEQFECRDGSSCIALVQYCDGRYDCRDYSDEFNCSQPNVTRPACTSEQFECRDGSSCIALAQFCDGRYDCRDYSDEFNCSQPNVTRQACTSEQFQCGDGTCITLVQFCDGQNDCADNSDELSCPRPACKPDQFECYDGSGCVSRTQYCDNRPDCKDNSDEYYCPDRQVCTPEQFECRDGSGCVNRTQYCDSIHDCRDHSDEENCIQTNVTTQACDSVRQFECDDQSCLEIGLRCNGRVDCPHDGSDERDCPNTSNTCKTDDFYCNDGRCLPMSVLCNGRNDCRDGEDELRCPNRLTCQPHEFQCRDRSCIDYSLKCNDVPDCADYSDEDDCGQSCGTDEFTCGDGSCVHRNYVCDGARDCKDGTDERNCPVPCHSDEFSCDTSRCIPNYKKCDRFQDCVDNTDEINCGCTDNEFR</sequence>
<dbReference type="GO" id="GO:0043235">
    <property type="term" value="C:receptor complex"/>
    <property type="evidence" value="ECO:0007669"/>
    <property type="project" value="TreeGrafter"/>
</dbReference>
<dbReference type="CDD" id="cd00112">
    <property type="entry name" value="LDLa"/>
    <property type="match status" value="11"/>
</dbReference>
<dbReference type="GO" id="GO:0005886">
    <property type="term" value="C:plasma membrane"/>
    <property type="evidence" value="ECO:0007669"/>
    <property type="project" value="TreeGrafter"/>
</dbReference>
<keyword evidence="4" id="KW-0677">Repeat</keyword>
<feature type="compositionally biased region" description="Low complexity" evidence="11">
    <location>
        <begin position="101"/>
        <end position="113"/>
    </location>
</feature>
<evidence type="ECO:0000259" key="13">
    <source>
        <dbReference type="PROSITE" id="PS50024"/>
    </source>
</evidence>
<feature type="disulfide bond" evidence="10">
    <location>
        <begin position="789"/>
        <end position="807"/>
    </location>
</feature>
<protein>
    <recommendedName>
        <fullName evidence="13">SEA domain-containing protein</fullName>
    </recommendedName>
</protein>
<keyword evidence="7 10" id="KW-1015">Disulfide bond</keyword>
<feature type="disulfide bond" evidence="10">
    <location>
        <begin position="666"/>
        <end position="678"/>
    </location>
</feature>
<evidence type="ECO:0000256" key="10">
    <source>
        <dbReference type="PROSITE-ProRule" id="PRU00124"/>
    </source>
</evidence>
<feature type="region of interest" description="Disordered" evidence="11">
    <location>
        <begin position="156"/>
        <end position="184"/>
    </location>
</feature>
<dbReference type="SUPFAM" id="SSF57424">
    <property type="entry name" value="LDL receptor-like module"/>
    <property type="match status" value="12"/>
</dbReference>
<evidence type="ECO:0000256" key="4">
    <source>
        <dbReference type="ARBA" id="ARBA00022737"/>
    </source>
</evidence>
<feature type="disulfide bond" evidence="10">
    <location>
        <begin position="751"/>
        <end position="769"/>
    </location>
</feature>
<dbReference type="AlphaFoldDB" id="A0A1B6J9M1"/>
<dbReference type="FunFam" id="4.10.400.10:FF:000034">
    <property type="entry name" value="Low-density lipoprotein receptor-related protein 2"/>
    <property type="match status" value="1"/>
</dbReference>
<feature type="disulfide bond" evidence="10">
    <location>
        <begin position="498"/>
        <end position="510"/>
    </location>
</feature>
<dbReference type="InterPro" id="IPR023415">
    <property type="entry name" value="LDLR_class-A_CS"/>
</dbReference>
<keyword evidence="2" id="KW-0812">Transmembrane</keyword>
<feature type="disulfide bond" evidence="10">
    <location>
        <begin position="673"/>
        <end position="691"/>
    </location>
</feature>
<comment type="caution">
    <text evidence="10">Lacks conserved residue(s) required for the propagation of feature annotation.</text>
</comment>
<dbReference type="Gene3D" id="4.10.400.10">
    <property type="entry name" value="Low-density Lipoprotein Receptor"/>
    <property type="match status" value="12"/>
</dbReference>
<keyword evidence="8" id="KW-0675">Receptor</keyword>
<evidence type="ECO:0000256" key="12">
    <source>
        <dbReference type="SAM" id="SignalP"/>
    </source>
</evidence>
<evidence type="ECO:0000256" key="3">
    <source>
        <dbReference type="ARBA" id="ARBA00022729"/>
    </source>
</evidence>
<evidence type="ECO:0000313" key="14">
    <source>
        <dbReference type="EMBL" id="JAS95829.1"/>
    </source>
</evidence>
<feature type="disulfide bond" evidence="10">
    <location>
        <begin position="386"/>
        <end position="401"/>
    </location>
</feature>
<feature type="disulfide bond" evidence="10">
    <location>
        <begin position="631"/>
        <end position="649"/>
    </location>
</feature>
<evidence type="ECO:0000256" key="8">
    <source>
        <dbReference type="ARBA" id="ARBA00023170"/>
    </source>
</evidence>
<feature type="disulfide bond" evidence="10">
    <location>
        <begin position="428"/>
        <end position="443"/>
    </location>
</feature>
<feature type="disulfide bond" evidence="10">
    <location>
        <begin position="598"/>
        <end position="613"/>
    </location>
</feature>
<feature type="disulfide bond" evidence="10">
    <location>
        <begin position="782"/>
        <end position="794"/>
    </location>
</feature>
<feature type="disulfide bond" evidence="10">
    <location>
        <begin position="505"/>
        <end position="523"/>
    </location>
</feature>
<evidence type="ECO:0000256" key="11">
    <source>
        <dbReference type="SAM" id="MobiDB-lite"/>
    </source>
</evidence>
<dbReference type="InterPro" id="IPR000082">
    <property type="entry name" value="SEA_dom"/>
</dbReference>
<evidence type="ECO:0000256" key="6">
    <source>
        <dbReference type="ARBA" id="ARBA00023136"/>
    </source>
</evidence>
<dbReference type="InterPro" id="IPR002172">
    <property type="entry name" value="LDrepeatLR_classA_rpt"/>
</dbReference>
<evidence type="ECO:0000256" key="5">
    <source>
        <dbReference type="ARBA" id="ARBA00022989"/>
    </source>
</evidence>
<feature type="disulfide bond" evidence="10">
    <location>
        <begin position="725"/>
        <end position="740"/>
    </location>
</feature>
<dbReference type="InterPro" id="IPR051221">
    <property type="entry name" value="LDLR-related"/>
</dbReference>